<keyword evidence="2" id="KW-1185">Reference proteome</keyword>
<accession>A0A656HL85</accession>
<evidence type="ECO:0000313" key="1">
    <source>
        <dbReference type="EMBL" id="EIJ37063.1"/>
    </source>
</evidence>
<organism evidence="1 2">
    <name type="scientific">Thiothrix nivea (strain ATCC 35100 / DSM 5205 / JP2)</name>
    <dbReference type="NCBI Taxonomy" id="870187"/>
    <lineage>
        <taxon>Bacteria</taxon>
        <taxon>Pseudomonadati</taxon>
        <taxon>Pseudomonadota</taxon>
        <taxon>Gammaproteobacteria</taxon>
        <taxon>Thiotrichales</taxon>
        <taxon>Thiotrichaceae</taxon>
        <taxon>Thiothrix</taxon>
    </lineage>
</organism>
<dbReference type="Proteomes" id="UP000005317">
    <property type="component" value="Unassembled WGS sequence"/>
</dbReference>
<dbReference type="RefSeq" id="WP_002706532.1">
    <property type="nucleotide sequence ID" value="NZ_JH651381.1"/>
</dbReference>
<proteinExistence type="predicted"/>
<dbReference type="EMBL" id="JH651381">
    <property type="protein sequence ID" value="EIJ37063.1"/>
    <property type="molecule type" value="Genomic_DNA"/>
</dbReference>
<name>A0A656HL85_THINJ</name>
<protein>
    <submittedName>
        <fullName evidence="1">Uncharacterized protein</fullName>
    </submittedName>
</protein>
<gene>
    <name evidence="1" type="ORF">Thini_0054</name>
</gene>
<dbReference type="AlphaFoldDB" id="A0A656HL85"/>
<reference evidence="2" key="1">
    <citation type="journal article" date="2011" name="Stand. Genomic Sci.">
        <title>Genome sequence of the filamentous, gliding Thiothrix nivea neotype strain (JP2(T)).</title>
        <authorList>
            <person name="Lapidus A."/>
            <person name="Nolan M."/>
            <person name="Lucas S."/>
            <person name="Glavina Del Rio T."/>
            <person name="Tice H."/>
            <person name="Cheng J.F."/>
            <person name="Tapia R."/>
            <person name="Han C."/>
            <person name="Goodwin L."/>
            <person name="Pitluck S."/>
            <person name="Liolios K."/>
            <person name="Pagani I."/>
            <person name="Ivanova N."/>
            <person name="Huntemann M."/>
            <person name="Mavromatis K."/>
            <person name="Mikhailova N."/>
            <person name="Pati A."/>
            <person name="Chen A."/>
            <person name="Palaniappan K."/>
            <person name="Land M."/>
            <person name="Brambilla E.M."/>
            <person name="Rohde M."/>
            <person name="Abt B."/>
            <person name="Verbarg S."/>
            <person name="Goker M."/>
            <person name="Bristow J."/>
            <person name="Eisen J.A."/>
            <person name="Markowitz V."/>
            <person name="Hugenholtz P."/>
            <person name="Kyrpides N.C."/>
            <person name="Klenk H.P."/>
            <person name="Woyke T."/>
        </authorList>
    </citation>
    <scope>NUCLEOTIDE SEQUENCE [LARGE SCALE GENOMIC DNA]</scope>
    <source>
        <strain evidence="2">ATCC 35100 / DSM 5205 / JP2</strain>
    </source>
</reference>
<evidence type="ECO:0000313" key="2">
    <source>
        <dbReference type="Proteomes" id="UP000005317"/>
    </source>
</evidence>
<sequence length="85" mass="9368">MPERRCLDEATLTRMVEEIAELLSNHLPGGGEVALRAESARTHSKRYAQMFAFRPEQGGVFSVSAEIRCPPPDPANLNLKCVTAK</sequence>